<dbReference type="Gene3D" id="3.30.559.10">
    <property type="entry name" value="Chloramphenicol acetyltransferase-like domain"/>
    <property type="match status" value="1"/>
</dbReference>
<accession>A0A507R250</accession>
<proteinExistence type="predicted"/>
<dbReference type="STRING" id="5098.A0A507R250"/>
<dbReference type="Proteomes" id="UP000319663">
    <property type="component" value="Unassembled WGS sequence"/>
</dbReference>
<sequence length="204" mass="22969">MAWTQHDDGYWTRPLDYHDKTLEAVGEVGNPYDHENWLIMVTTRPRSNDLMHKMPLSRLQNVWKALRFQHPDIAPELHDAWCNATCRVHADVRSADELFAGQLYAAAIDATCHWLENARRLPAIFNGSEVGNPVPTLDEVVAMPAVQNMSWDRQADELLGTLLDGQLSIGLRKPVGSTYSWPLQKWLGALRDSLLGNLRMGAGS</sequence>
<dbReference type="EMBL" id="VIFY01000023">
    <property type="protein sequence ID" value="TQB75129.1"/>
    <property type="molecule type" value="Genomic_DNA"/>
</dbReference>
<dbReference type="AlphaFoldDB" id="A0A507R250"/>
<reference evidence="1 2" key="1">
    <citation type="submission" date="2019-06" db="EMBL/GenBank/DDBJ databases">
        <title>Wine fermentation using esterase from Monascus purpureus.</title>
        <authorList>
            <person name="Geng C."/>
            <person name="Zhang Y."/>
        </authorList>
    </citation>
    <scope>NUCLEOTIDE SEQUENCE [LARGE SCALE GENOMIC DNA]</scope>
    <source>
        <strain evidence="1">HQ1</strain>
    </source>
</reference>
<evidence type="ECO:0000313" key="2">
    <source>
        <dbReference type="Proteomes" id="UP000319663"/>
    </source>
</evidence>
<comment type="caution">
    <text evidence="1">The sequence shown here is derived from an EMBL/GenBank/DDBJ whole genome shotgun (WGS) entry which is preliminary data.</text>
</comment>
<gene>
    <name evidence="1" type="ORF">MPDQ_003675</name>
</gene>
<protein>
    <submittedName>
        <fullName evidence="1">Uncharacterized protein</fullName>
    </submittedName>
</protein>
<evidence type="ECO:0000313" key="1">
    <source>
        <dbReference type="EMBL" id="TQB75129.1"/>
    </source>
</evidence>
<dbReference type="InterPro" id="IPR023213">
    <property type="entry name" value="CAT-like_dom_sf"/>
</dbReference>
<name>A0A507R250_MONPU</name>
<organism evidence="1 2">
    <name type="scientific">Monascus purpureus</name>
    <name type="common">Red mold</name>
    <name type="synonym">Monascus anka</name>
    <dbReference type="NCBI Taxonomy" id="5098"/>
    <lineage>
        <taxon>Eukaryota</taxon>
        <taxon>Fungi</taxon>
        <taxon>Dikarya</taxon>
        <taxon>Ascomycota</taxon>
        <taxon>Pezizomycotina</taxon>
        <taxon>Eurotiomycetes</taxon>
        <taxon>Eurotiomycetidae</taxon>
        <taxon>Eurotiales</taxon>
        <taxon>Aspergillaceae</taxon>
        <taxon>Monascus</taxon>
    </lineage>
</organism>
<keyword evidence="2" id="KW-1185">Reference proteome</keyword>